<feature type="domain" description="Peptidase S9 prolyl oligopeptidase catalytic" evidence="1">
    <location>
        <begin position="432"/>
        <end position="637"/>
    </location>
</feature>
<name>A0AAJ6CSR2_9CHLR</name>
<reference evidence="4 5" key="1">
    <citation type="submission" date="2019-11" db="EMBL/GenBank/DDBJ databases">
        <authorList>
            <person name="Cho J.-C."/>
        </authorList>
    </citation>
    <scope>NUCLEOTIDE SEQUENCE [LARGE SCALE GENOMIC DNA]</scope>
    <source>
        <strain evidence="3 4">JH1073</strain>
        <strain evidence="2 5">JH702</strain>
    </source>
</reference>
<evidence type="ECO:0000313" key="5">
    <source>
        <dbReference type="Proteomes" id="UP001321249"/>
    </source>
</evidence>
<dbReference type="GO" id="GO:0008236">
    <property type="term" value="F:serine-type peptidase activity"/>
    <property type="evidence" value="ECO:0007669"/>
    <property type="project" value="InterPro"/>
</dbReference>
<evidence type="ECO:0000259" key="1">
    <source>
        <dbReference type="Pfam" id="PF00326"/>
    </source>
</evidence>
<dbReference type="EMBL" id="WMBE01000004">
    <property type="protein sequence ID" value="MDG0867877.1"/>
    <property type="molecule type" value="Genomic_DNA"/>
</dbReference>
<dbReference type="AlphaFoldDB" id="A0AAJ6CSR2"/>
<evidence type="ECO:0000313" key="3">
    <source>
        <dbReference type="EMBL" id="WFG40506.1"/>
    </source>
</evidence>
<organism evidence="3 4">
    <name type="scientific">Candidatus Lucifugimonas marina</name>
    <dbReference type="NCBI Taxonomy" id="3038979"/>
    <lineage>
        <taxon>Bacteria</taxon>
        <taxon>Bacillati</taxon>
        <taxon>Chloroflexota</taxon>
        <taxon>Dehalococcoidia</taxon>
        <taxon>SAR202 cluster</taxon>
        <taxon>Candidatus Lucifugimonadales</taxon>
        <taxon>Candidatus Lucifugimonadaceae</taxon>
        <taxon>Candidatus Lucifugimonas</taxon>
    </lineage>
</organism>
<keyword evidence="4" id="KW-1185">Reference proteome</keyword>
<evidence type="ECO:0000313" key="2">
    <source>
        <dbReference type="EMBL" id="MDG0867877.1"/>
    </source>
</evidence>
<protein>
    <submittedName>
        <fullName evidence="3">Prolyl oligopeptidase family serine peptidase</fullName>
    </submittedName>
</protein>
<proteinExistence type="predicted"/>
<gene>
    <name evidence="2" type="ORF">GKO46_12450</name>
    <name evidence="3" type="ORF">GKO48_13155</name>
</gene>
<reference evidence="3" key="2">
    <citation type="journal article" date="2023" name="Nat. Commun.">
        <title>Cultivation of marine bacteria of the SAR202 clade.</title>
        <authorList>
            <person name="Lim Y."/>
            <person name="Seo J.H."/>
            <person name="Giovannoni S.J."/>
            <person name="Kang I."/>
            <person name="Cho J.C."/>
        </authorList>
    </citation>
    <scope>NUCLEOTIDE SEQUENCE</scope>
    <source>
        <strain evidence="3">JH1073</strain>
    </source>
</reference>
<dbReference type="GO" id="GO:0006508">
    <property type="term" value="P:proteolysis"/>
    <property type="evidence" value="ECO:0007669"/>
    <property type="project" value="InterPro"/>
</dbReference>
<dbReference type="RefSeq" id="WP_342826671.1">
    <property type="nucleotide sequence ID" value="NZ_CP046146.1"/>
</dbReference>
<dbReference type="InterPro" id="IPR029058">
    <property type="entry name" value="AB_hydrolase_fold"/>
</dbReference>
<dbReference type="Proteomes" id="UP001219901">
    <property type="component" value="Chromosome"/>
</dbReference>
<dbReference type="EMBL" id="CP046147">
    <property type="protein sequence ID" value="WFG40506.1"/>
    <property type="molecule type" value="Genomic_DNA"/>
</dbReference>
<dbReference type="Proteomes" id="UP001321249">
    <property type="component" value="Unassembled WGS sequence"/>
</dbReference>
<dbReference type="SUPFAM" id="SSF53474">
    <property type="entry name" value="alpha/beta-Hydrolases"/>
    <property type="match status" value="1"/>
</dbReference>
<dbReference type="Pfam" id="PF00326">
    <property type="entry name" value="Peptidase_S9"/>
    <property type="match status" value="1"/>
</dbReference>
<dbReference type="Gene3D" id="3.40.50.1820">
    <property type="entry name" value="alpha/beta hydrolase"/>
    <property type="match status" value="1"/>
</dbReference>
<sequence length="655" mass="70994">MPAKQISPYGSWESPISADLITQGGLRLGEVRVDGDDVYWHEGRPEEAGRYVIVKRSADGSTSDVNPAPLNARNAVHEYGGSAYAVRDGVVYFANWDDQRIYKASDSGEPQAITNAPEIERGLRFADLKLTNDSNWILAVSETHHEDREADNAIVAVPTDGSGDVKTMASGYDFYSSPRQNPAGDKICWLSWNHPNMPWDGCELWVADFDSENGSVSNEQKITGGTDTSIVQPEWAPAGSGQDDTLVFITDESGWWNLTKWANGKITPLLAEEKDHGGPAWAFGFSTYSFLEDGAVLLKGTKNGKGLLRMVTLQGREVAETPVPHTSIAEVNVIGDDVAYIGASPTSSAEVVRATLSKGDITSLKSSSDIELDDAYLSIPEAITFPSTDNGEAHAFYYPPTSPDFESDGSEIPPLLVISHGGPTSATSSALSLPVQFWTSRGFAVVDVNYRGSTGHGKAFRDALKGNWGVYDTDDCIAAADYLVGRGQADTNRLAIKGGSAGGYTTINALTFEDRFAVGATYYGIADLSVFIGDTHKYESRYLDSLIGPYPESKQLYHDRSAINFTDQLSCPMIILQGLEDKIVPPSQAEIMAGALRDKGIPFSLMMFEGEQHGFRQSKNIKASLEGELYFYGRVMKFTPAGDLPGVEIENESAL</sequence>
<accession>A0AAJ6CSR2</accession>
<reference evidence="4" key="3">
    <citation type="submission" date="2023-06" db="EMBL/GenBank/DDBJ databases">
        <title>Pangenomics reveal diversification of enzyme families and niche specialization in globally abundant SAR202 bacteria.</title>
        <authorList>
            <person name="Saw J.H.W."/>
        </authorList>
    </citation>
    <scope>NUCLEOTIDE SEQUENCE [LARGE SCALE GENOMIC DNA]</scope>
    <source>
        <strain evidence="4">JH1073</strain>
    </source>
</reference>
<dbReference type="PANTHER" id="PTHR43056:SF5">
    <property type="entry name" value="PEPTIDASE S9 PROLYL OLIGOPEPTIDASE CATALYTIC DOMAIN-CONTAINING PROTEIN"/>
    <property type="match status" value="1"/>
</dbReference>
<dbReference type="SUPFAM" id="SSF69322">
    <property type="entry name" value="Tricorn protease domain 2"/>
    <property type="match status" value="1"/>
</dbReference>
<dbReference type="InterPro" id="IPR050585">
    <property type="entry name" value="Xaa-Pro_dipeptidyl-ppase/CocE"/>
</dbReference>
<dbReference type="InterPro" id="IPR001375">
    <property type="entry name" value="Peptidase_S9_cat"/>
</dbReference>
<evidence type="ECO:0000313" key="4">
    <source>
        <dbReference type="Proteomes" id="UP001219901"/>
    </source>
</evidence>
<dbReference type="PANTHER" id="PTHR43056">
    <property type="entry name" value="PEPTIDASE S9 PROLYL OLIGOPEPTIDASE"/>
    <property type="match status" value="1"/>
</dbReference>